<dbReference type="AlphaFoldDB" id="A0A371GL44"/>
<name>A0A371GL44_MUCPR</name>
<accession>A0A371GL44</accession>
<keyword evidence="2" id="KW-1185">Reference proteome</keyword>
<dbReference type="Proteomes" id="UP000257109">
    <property type="component" value="Unassembled WGS sequence"/>
</dbReference>
<gene>
    <name evidence="1" type="ORF">CR513_26770</name>
</gene>
<sequence length="126" mass="14845">MELWKGKIYLFKRWQKNYVECNNSSKSFLTKVVNIYGRTKNPIYLISIFSMTIWESLILSQMPLMCPKPGVYNSRTLTIEEPIYVRFNDCKLDKKLPKLNDSFTYINLKGLQSPPKETGLDKEPKR</sequence>
<proteinExistence type="predicted"/>
<protein>
    <submittedName>
        <fullName evidence="1">Uncharacterized protein</fullName>
    </submittedName>
</protein>
<dbReference type="OrthoDB" id="1751476at2759"/>
<organism evidence="1 2">
    <name type="scientific">Mucuna pruriens</name>
    <name type="common">Velvet bean</name>
    <name type="synonym">Dolichos pruriens</name>
    <dbReference type="NCBI Taxonomy" id="157652"/>
    <lineage>
        <taxon>Eukaryota</taxon>
        <taxon>Viridiplantae</taxon>
        <taxon>Streptophyta</taxon>
        <taxon>Embryophyta</taxon>
        <taxon>Tracheophyta</taxon>
        <taxon>Spermatophyta</taxon>
        <taxon>Magnoliopsida</taxon>
        <taxon>eudicotyledons</taxon>
        <taxon>Gunneridae</taxon>
        <taxon>Pentapetalae</taxon>
        <taxon>rosids</taxon>
        <taxon>fabids</taxon>
        <taxon>Fabales</taxon>
        <taxon>Fabaceae</taxon>
        <taxon>Papilionoideae</taxon>
        <taxon>50 kb inversion clade</taxon>
        <taxon>NPAAA clade</taxon>
        <taxon>indigoferoid/millettioid clade</taxon>
        <taxon>Phaseoleae</taxon>
        <taxon>Mucuna</taxon>
    </lineage>
</organism>
<feature type="non-terminal residue" evidence="1">
    <location>
        <position position="1"/>
    </location>
</feature>
<comment type="caution">
    <text evidence="1">The sequence shown here is derived from an EMBL/GenBank/DDBJ whole genome shotgun (WGS) entry which is preliminary data.</text>
</comment>
<evidence type="ECO:0000313" key="2">
    <source>
        <dbReference type="Proteomes" id="UP000257109"/>
    </source>
</evidence>
<dbReference type="EMBL" id="QJKJ01005170">
    <property type="protein sequence ID" value="RDX91275.1"/>
    <property type="molecule type" value="Genomic_DNA"/>
</dbReference>
<evidence type="ECO:0000313" key="1">
    <source>
        <dbReference type="EMBL" id="RDX91275.1"/>
    </source>
</evidence>
<reference evidence="1" key="1">
    <citation type="submission" date="2018-05" db="EMBL/GenBank/DDBJ databases">
        <title>Draft genome of Mucuna pruriens seed.</title>
        <authorList>
            <person name="Nnadi N.E."/>
            <person name="Vos R."/>
            <person name="Hasami M.H."/>
            <person name="Devisetty U.K."/>
            <person name="Aguiy J.C."/>
        </authorList>
    </citation>
    <scope>NUCLEOTIDE SEQUENCE [LARGE SCALE GENOMIC DNA]</scope>
    <source>
        <strain evidence="1">JCA_2017</strain>
    </source>
</reference>